<accession>A0A9Q3JVK1</accession>
<evidence type="ECO:0008006" key="12">
    <source>
        <dbReference type="Google" id="ProtNLM"/>
    </source>
</evidence>
<dbReference type="Pfam" id="PF00078">
    <property type="entry name" value="RVT_1"/>
    <property type="match status" value="1"/>
</dbReference>
<dbReference type="CDD" id="cd09274">
    <property type="entry name" value="RNase_HI_RT_Ty3"/>
    <property type="match status" value="1"/>
</dbReference>
<dbReference type="InterPro" id="IPR050951">
    <property type="entry name" value="Retrovirus_Pol_polyprotein"/>
</dbReference>
<keyword evidence="2" id="KW-0548">Nucleotidyltransferase</keyword>
<dbReference type="GO" id="GO:0003964">
    <property type="term" value="F:RNA-directed DNA polymerase activity"/>
    <property type="evidence" value="ECO:0007669"/>
    <property type="project" value="UniProtKB-KW"/>
</dbReference>
<sequence>MPFGIKKAPAHFQRMMDTIFKEEMLEGWMVVHIEDIIIHSETWEDHVQYIDRVLSKFTLINLKISLKKCNFGQQELLALGHKVSGLSLPIDQNKVAEVLQNPVPRNIKEMQSFLGFASYYRNQIKCFAHITSVLYKLCSKDVVFEITKERRDAYERIKYELTNAHVLIFPDFELPFKLYIDAACSQGLGAALHQRQIVHGEPREGVIFYISRKLEDSEARYGATKTEFLCLVWALEKLHYYLEGAVFEVYTDCTALKSLLNMKTTNRHMLRWKLAIQEYTGNMTIIYKEGKSHTNADGLSRWPLDNVRGNPAYDPEVAANIPIHFMEIDRMNTFRFSEWAPGSGTLDRGNTDLEGTETFILGISSSELHNEFFSAVLKSHAKHKQCGILPQVLQKKCRSPELESQLEEPWLRDYKDNKFFLVDGLLYHREKHTSALTVLDRDHISLILQEFHDCPYMGHMSEDRTKERVASTVGGPSGNKS</sequence>
<protein>
    <recommendedName>
        <fullName evidence="12">Reverse transcriptase domain-containing protein</fullName>
    </recommendedName>
</protein>
<evidence type="ECO:0000256" key="6">
    <source>
        <dbReference type="ARBA" id="ARBA00022918"/>
    </source>
</evidence>
<evidence type="ECO:0000256" key="7">
    <source>
        <dbReference type="SAM" id="MobiDB-lite"/>
    </source>
</evidence>
<gene>
    <name evidence="10" type="ORF">O181_108179</name>
</gene>
<keyword evidence="3" id="KW-0540">Nuclease</keyword>
<dbReference type="InterPro" id="IPR041373">
    <property type="entry name" value="RT_RNaseH"/>
</dbReference>
<dbReference type="PANTHER" id="PTHR37984">
    <property type="entry name" value="PROTEIN CBG26694"/>
    <property type="match status" value="1"/>
</dbReference>
<dbReference type="OrthoDB" id="1729819at2759"/>
<dbReference type="CDD" id="cd01647">
    <property type="entry name" value="RT_LTR"/>
    <property type="match status" value="1"/>
</dbReference>
<feature type="domain" description="Reverse transcriptase RNase H-like" evidence="9">
    <location>
        <begin position="171"/>
        <end position="279"/>
    </location>
</feature>
<evidence type="ECO:0000256" key="5">
    <source>
        <dbReference type="ARBA" id="ARBA00022801"/>
    </source>
</evidence>
<dbReference type="InterPro" id="IPR043502">
    <property type="entry name" value="DNA/RNA_pol_sf"/>
</dbReference>
<keyword evidence="6" id="KW-0695">RNA-directed DNA polymerase</keyword>
<dbReference type="AlphaFoldDB" id="A0A9Q3JVK1"/>
<dbReference type="Proteomes" id="UP000765509">
    <property type="component" value="Unassembled WGS sequence"/>
</dbReference>
<name>A0A9Q3JVK1_9BASI</name>
<dbReference type="GO" id="GO:0016787">
    <property type="term" value="F:hydrolase activity"/>
    <property type="evidence" value="ECO:0007669"/>
    <property type="project" value="UniProtKB-KW"/>
</dbReference>
<dbReference type="Gene3D" id="3.30.70.270">
    <property type="match status" value="2"/>
</dbReference>
<evidence type="ECO:0000313" key="11">
    <source>
        <dbReference type="Proteomes" id="UP000765509"/>
    </source>
</evidence>
<keyword evidence="4" id="KW-0255">Endonuclease</keyword>
<dbReference type="FunFam" id="3.30.70.270:FF:000020">
    <property type="entry name" value="Transposon Tf2-6 polyprotein-like Protein"/>
    <property type="match status" value="1"/>
</dbReference>
<dbReference type="GO" id="GO:0004519">
    <property type="term" value="F:endonuclease activity"/>
    <property type="evidence" value="ECO:0007669"/>
    <property type="project" value="UniProtKB-KW"/>
</dbReference>
<dbReference type="Pfam" id="PF17917">
    <property type="entry name" value="RT_RNaseH"/>
    <property type="match status" value="1"/>
</dbReference>
<dbReference type="Gene3D" id="1.10.340.70">
    <property type="match status" value="1"/>
</dbReference>
<keyword evidence="1" id="KW-0808">Transferase</keyword>
<dbReference type="PANTHER" id="PTHR37984:SF5">
    <property type="entry name" value="PROTEIN NYNRIN-LIKE"/>
    <property type="match status" value="1"/>
</dbReference>
<keyword evidence="5" id="KW-0378">Hydrolase</keyword>
<comment type="caution">
    <text evidence="10">The sequence shown here is derived from an EMBL/GenBank/DDBJ whole genome shotgun (WGS) entry which is preliminary data.</text>
</comment>
<evidence type="ECO:0000256" key="4">
    <source>
        <dbReference type="ARBA" id="ARBA00022759"/>
    </source>
</evidence>
<feature type="region of interest" description="Disordered" evidence="7">
    <location>
        <begin position="462"/>
        <end position="481"/>
    </location>
</feature>
<organism evidence="10 11">
    <name type="scientific">Austropuccinia psidii MF-1</name>
    <dbReference type="NCBI Taxonomy" id="1389203"/>
    <lineage>
        <taxon>Eukaryota</taxon>
        <taxon>Fungi</taxon>
        <taxon>Dikarya</taxon>
        <taxon>Basidiomycota</taxon>
        <taxon>Pucciniomycotina</taxon>
        <taxon>Pucciniomycetes</taxon>
        <taxon>Pucciniales</taxon>
        <taxon>Sphaerophragmiaceae</taxon>
        <taxon>Austropuccinia</taxon>
    </lineage>
</organism>
<keyword evidence="11" id="KW-1185">Reference proteome</keyword>
<evidence type="ECO:0000259" key="9">
    <source>
        <dbReference type="Pfam" id="PF17917"/>
    </source>
</evidence>
<evidence type="ECO:0000256" key="3">
    <source>
        <dbReference type="ARBA" id="ARBA00022722"/>
    </source>
</evidence>
<dbReference type="InterPro" id="IPR043128">
    <property type="entry name" value="Rev_trsase/Diguanyl_cyclase"/>
</dbReference>
<reference evidence="10" key="1">
    <citation type="submission" date="2021-03" db="EMBL/GenBank/DDBJ databases">
        <title>Draft genome sequence of rust myrtle Austropuccinia psidii MF-1, a brazilian biotype.</title>
        <authorList>
            <person name="Quecine M.C."/>
            <person name="Pachon D.M.R."/>
            <person name="Bonatelli M.L."/>
            <person name="Correr F.H."/>
            <person name="Franceschini L.M."/>
            <person name="Leite T.F."/>
            <person name="Margarido G.R.A."/>
            <person name="Almeida C.A."/>
            <person name="Ferrarezi J.A."/>
            <person name="Labate C.A."/>
        </authorList>
    </citation>
    <scope>NUCLEOTIDE SEQUENCE</scope>
    <source>
        <strain evidence="10">MF-1</strain>
    </source>
</reference>
<dbReference type="EMBL" id="AVOT02082681">
    <property type="protein sequence ID" value="MBW0568464.1"/>
    <property type="molecule type" value="Genomic_DNA"/>
</dbReference>
<evidence type="ECO:0000259" key="8">
    <source>
        <dbReference type="Pfam" id="PF00078"/>
    </source>
</evidence>
<dbReference type="InterPro" id="IPR000477">
    <property type="entry name" value="RT_dom"/>
</dbReference>
<proteinExistence type="predicted"/>
<feature type="domain" description="Reverse transcriptase" evidence="8">
    <location>
        <begin position="1"/>
        <end position="82"/>
    </location>
</feature>
<evidence type="ECO:0000256" key="1">
    <source>
        <dbReference type="ARBA" id="ARBA00022679"/>
    </source>
</evidence>
<dbReference type="SUPFAM" id="SSF56672">
    <property type="entry name" value="DNA/RNA polymerases"/>
    <property type="match status" value="1"/>
</dbReference>
<evidence type="ECO:0000256" key="2">
    <source>
        <dbReference type="ARBA" id="ARBA00022695"/>
    </source>
</evidence>
<evidence type="ECO:0000313" key="10">
    <source>
        <dbReference type="EMBL" id="MBW0568464.1"/>
    </source>
</evidence>